<sequence>MDEAKEDNKSFDAEEQAAKPEAEIAAPTVFSKTREGKDPAHSGALEYSGTRKNDKGEDVENTLEDALDDFEKAGWNVRDVPFDQVEGKNRIESRNPKRAKNQAARSRKKDRLALAKAEVEKTSPEDGAAAELDKSDEEEDKA</sequence>
<feature type="compositionally biased region" description="Basic and acidic residues" evidence="1">
    <location>
        <begin position="111"/>
        <end position="124"/>
    </location>
</feature>
<organism evidence="2">
    <name type="scientific">viral metagenome</name>
    <dbReference type="NCBI Taxonomy" id="1070528"/>
    <lineage>
        <taxon>unclassified sequences</taxon>
        <taxon>metagenomes</taxon>
        <taxon>organismal metagenomes</taxon>
    </lineage>
</organism>
<evidence type="ECO:0000313" key="2">
    <source>
        <dbReference type="EMBL" id="GBH22819.1"/>
    </source>
</evidence>
<comment type="caution">
    <text evidence="2">The sequence shown here is derived from an EMBL/GenBank/DDBJ whole genome shotgun (WGS) entry which is preliminary data.</text>
</comment>
<dbReference type="EMBL" id="BDQE01000116">
    <property type="protein sequence ID" value="GBH22819.1"/>
    <property type="molecule type" value="Genomic_RNA"/>
</dbReference>
<feature type="compositionally biased region" description="Basic and acidic residues" evidence="1">
    <location>
        <begin position="85"/>
        <end position="95"/>
    </location>
</feature>
<dbReference type="AlphaFoldDB" id="A0A2V0RBU3"/>
<feature type="compositionally biased region" description="Basic and acidic residues" evidence="1">
    <location>
        <begin position="1"/>
        <end position="22"/>
    </location>
</feature>
<accession>A0A2V0RBU3</accession>
<name>A0A2V0RBU3_9ZZZZ</name>
<protein>
    <submittedName>
        <fullName evidence="2">Uncharacterized protein</fullName>
    </submittedName>
</protein>
<proteinExistence type="predicted"/>
<feature type="region of interest" description="Disordered" evidence="1">
    <location>
        <begin position="1"/>
        <end position="59"/>
    </location>
</feature>
<evidence type="ECO:0000256" key="1">
    <source>
        <dbReference type="SAM" id="MobiDB-lite"/>
    </source>
</evidence>
<feature type="region of interest" description="Disordered" evidence="1">
    <location>
        <begin position="71"/>
        <end position="142"/>
    </location>
</feature>
<feature type="compositionally biased region" description="Basic residues" evidence="1">
    <location>
        <begin position="96"/>
        <end position="110"/>
    </location>
</feature>
<reference evidence="2" key="1">
    <citation type="submission" date="2017-04" db="EMBL/GenBank/DDBJ databases">
        <title>Unveiling RNA virosphere associated with marine microorganisms.</title>
        <authorList>
            <person name="Urayama S."/>
            <person name="Takaki Y."/>
            <person name="Nishi S."/>
            <person name="Yoshida Y."/>
            <person name="Deguchi S."/>
            <person name="Takai K."/>
            <person name="Nunoura T."/>
        </authorList>
    </citation>
    <scope>NUCLEOTIDE SEQUENCE</scope>
</reference>
<feature type="compositionally biased region" description="Basic and acidic residues" evidence="1">
    <location>
        <begin position="49"/>
        <end position="58"/>
    </location>
</feature>